<sequence length="71" mass="7665">MTTTSQPAGVPLAGYVPASELRDAERRMYDAECALHFAHQSHVDAWITAAADRLHEAITAHSRALHAARAA</sequence>
<dbReference type="Proteomes" id="UP001164693">
    <property type="component" value="Chromosome"/>
</dbReference>
<name>A0ABY7JYJ6_9ACTN</name>
<gene>
    <name evidence="1" type="ORF">M6B22_15700</name>
</gene>
<evidence type="ECO:0000313" key="2">
    <source>
        <dbReference type="Proteomes" id="UP001164693"/>
    </source>
</evidence>
<dbReference type="RefSeq" id="WP_269442496.1">
    <property type="nucleotide sequence ID" value="NZ_CP097463.1"/>
</dbReference>
<keyword evidence="2" id="KW-1185">Reference proteome</keyword>
<dbReference type="EMBL" id="CP097463">
    <property type="protein sequence ID" value="WAX55971.1"/>
    <property type="molecule type" value="Genomic_DNA"/>
</dbReference>
<protein>
    <submittedName>
        <fullName evidence="1">Uncharacterized protein</fullName>
    </submittedName>
</protein>
<evidence type="ECO:0000313" key="1">
    <source>
        <dbReference type="EMBL" id="WAX55971.1"/>
    </source>
</evidence>
<accession>A0ABY7JYJ6</accession>
<reference evidence="1" key="1">
    <citation type="submission" date="2022-05" db="EMBL/GenBank/DDBJ databases">
        <title>Jatrophihabitans sp. SB3-54 whole genome sequence.</title>
        <authorList>
            <person name="Suh M.K."/>
            <person name="Eom M.K."/>
            <person name="Kim J.S."/>
            <person name="Kim H.S."/>
            <person name="Do H.E."/>
            <person name="Shin Y.K."/>
            <person name="Lee J.-S."/>
        </authorList>
    </citation>
    <scope>NUCLEOTIDE SEQUENCE</scope>
    <source>
        <strain evidence="1">SB3-54</strain>
    </source>
</reference>
<proteinExistence type="predicted"/>
<organism evidence="1 2">
    <name type="scientific">Jatrophihabitans cynanchi</name>
    <dbReference type="NCBI Taxonomy" id="2944128"/>
    <lineage>
        <taxon>Bacteria</taxon>
        <taxon>Bacillati</taxon>
        <taxon>Actinomycetota</taxon>
        <taxon>Actinomycetes</taxon>
        <taxon>Jatrophihabitantales</taxon>
        <taxon>Jatrophihabitantaceae</taxon>
        <taxon>Jatrophihabitans</taxon>
    </lineage>
</organism>